<dbReference type="Proteomes" id="UP000321776">
    <property type="component" value="Unassembled WGS sequence"/>
</dbReference>
<keyword evidence="2" id="KW-0815">Transposition</keyword>
<comment type="similarity">
    <text evidence="1">Belongs to the transposase 11 family.</text>
</comment>
<dbReference type="EMBL" id="VOQS01000003">
    <property type="protein sequence ID" value="TXC82520.1"/>
    <property type="molecule type" value="Genomic_DNA"/>
</dbReference>
<dbReference type="GO" id="GO:0006313">
    <property type="term" value="P:DNA transposition"/>
    <property type="evidence" value="ECO:0007669"/>
    <property type="project" value="InterPro"/>
</dbReference>
<evidence type="ECO:0000313" key="6">
    <source>
        <dbReference type="EMBL" id="TXC82520.1"/>
    </source>
</evidence>
<dbReference type="PANTHER" id="PTHR33258">
    <property type="entry name" value="TRANSPOSASE INSL FOR INSERTION SEQUENCE ELEMENT IS186A-RELATED"/>
    <property type="match status" value="1"/>
</dbReference>
<protein>
    <submittedName>
        <fullName evidence="6">IS4 family transposase</fullName>
    </submittedName>
</protein>
<dbReference type="GO" id="GO:0003677">
    <property type="term" value="F:DNA binding"/>
    <property type="evidence" value="ECO:0007669"/>
    <property type="project" value="UniProtKB-KW"/>
</dbReference>
<evidence type="ECO:0000313" key="7">
    <source>
        <dbReference type="Proteomes" id="UP000321776"/>
    </source>
</evidence>
<accession>A0A5C6VC25</accession>
<dbReference type="GO" id="GO:0004803">
    <property type="term" value="F:transposase activity"/>
    <property type="evidence" value="ECO:0007669"/>
    <property type="project" value="InterPro"/>
</dbReference>
<name>A0A5C6VC25_9BURK</name>
<dbReference type="InterPro" id="IPR012337">
    <property type="entry name" value="RNaseH-like_sf"/>
</dbReference>
<keyword evidence="3" id="KW-0238">DNA-binding</keyword>
<comment type="caution">
    <text evidence="6">The sequence shown here is derived from an EMBL/GenBank/DDBJ whole genome shotgun (WGS) entry which is preliminary data.</text>
</comment>
<dbReference type="AlphaFoldDB" id="A0A5C6VC25"/>
<evidence type="ECO:0000256" key="1">
    <source>
        <dbReference type="ARBA" id="ARBA00010075"/>
    </source>
</evidence>
<dbReference type="SUPFAM" id="SSF53098">
    <property type="entry name" value="Ribonuclease H-like"/>
    <property type="match status" value="1"/>
</dbReference>
<dbReference type="PANTHER" id="PTHR33258:SF1">
    <property type="entry name" value="TRANSPOSASE INSL FOR INSERTION SEQUENCE ELEMENT IS186A-RELATED"/>
    <property type="match status" value="1"/>
</dbReference>
<feature type="domain" description="Transposase IS4-like" evidence="5">
    <location>
        <begin position="101"/>
        <end position="313"/>
    </location>
</feature>
<evidence type="ECO:0000256" key="2">
    <source>
        <dbReference type="ARBA" id="ARBA00022578"/>
    </source>
</evidence>
<evidence type="ECO:0000256" key="4">
    <source>
        <dbReference type="ARBA" id="ARBA00023172"/>
    </source>
</evidence>
<evidence type="ECO:0000256" key="3">
    <source>
        <dbReference type="ARBA" id="ARBA00023125"/>
    </source>
</evidence>
<evidence type="ECO:0000259" key="5">
    <source>
        <dbReference type="Pfam" id="PF01609"/>
    </source>
</evidence>
<reference evidence="6 7" key="1">
    <citation type="journal article" date="2018" name="Int. J. Syst. Evol. Microbiol.">
        <title>Paraburkholderia azotifigens sp. nov., a nitrogen-fixing bacterium isolated from paddy soil.</title>
        <authorList>
            <person name="Choi G.M."/>
            <person name="Im W.T."/>
        </authorList>
    </citation>
    <scope>NUCLEOTIDE SEQUENCE [LARGE SCALE GENOMIC DNA]</scope>
    <source>
        <strain evidence="6 7">NF 2-5-3</strain>
    </source>
</reference>
<keyword evidence="4" id="KW-0233">DNA recombination</keyword>
<dbReference type="InterPro" id="IPR002559">
    <property type="entry name" value="Transposase_11"/>
</dbReference>
<proteinExistence type="inferred from homology"/>
<dbReference type="Pfam" id="PF01609">
    <property type="entry name" value="DDE_Tnp_1"/>
    <property type="match status" value="1"/>
</dbReference>
<dbReference type="InterPro" id="IPR047952">
    <property type="entry name" value="Transpos_IS4"/>
</dbReference>
<gene>
    <name evidence="6" type="ORF">FRZ40_18805</name>
</gene>
<dbReference type="NCBIfam" id="NF033592">
    <property type="entry name" value="transpos_IS4_1"/>
    <property type="match status" value="1"/>
</dbReference>
<sequence>MFDPALADRVRRSPAAFTRNRTLTLPRMAALMMSGMCASVQAELDALFGALDKRGGQTRAVSAQAFSKARRGLSADLFDLARAHLISLAQPHIESMRWNGLRLVAADGSRLRVSTRRCQELRADHYVFALFLPGPELTLHAALHSADGAERQMLFEALDVLQPCTDLLLLDRGFIGNAMVATLTQREIAFCMRVDTHNWKCVTDFTRSGEAERIVTLQAPCEQDARDYELARTPSTVRLIRDVTPSGRVRVLMTSLLDGQRYPAASFGALYHQRWRIEEAFKRLKHRLRLEAVTGLDYLALQQDLGAKILADNLCTLLSDLDVSHDNVCASRPNRVYARGVLKPILGACLLRVRHCLEGLASLLALIHQNRCRIQPARSYPRPPRKAKPHCHLAYKFA</sequence>
<organism evidence="6 7">
    <name type="scientific">Paraburkholderia azotifigens</name>
    <dbReference type="NCBI Taxonomy" id="2057004"/>
    <lineage>
        <taxon>Bacteria</taxon>
        <taxon>Pseudomonadati</taxon>
        <taxon>Pseudomonadota</taxon>
        <taxon>Betaproteobacteria</taxon>
        <taxon>Burkholderiales</taxon>
        <taxon>Burkholderiaceae</taxon>
        <taxon>Paraburkholderia</taxon>
    </lineage>
</organism>